<dbReference type="AlphaFoldDB" id="A0A9W8S7K6"/>
<evidence type="ECO:0000313" key="2">
    <source>
        <dbReference type="EMBL" id="KAJ4266441.1"/>
    </source>
</evidence>
<comment type="caution">
    <text evidence="2">The sequence shown here is derived from an EMBL/GenBank/DDBJ whole genome shotgun (WGS) entry which is preliminary data.</text>
</comment>
<dbReference type="PANTHER" id="PTHR38703">
    <property type="entry name" value="CHROMOSOME 8, WHOLE GENOME SHOTGUN SEQUENCE"/>
    <property type="match status" value="1"/>
</dbReference>
<organism evidence="2 3">
    <name type="scientific">Fusarium torreyae</name>
    <dbReference type="NCBI Taxonomy" id="1237075"/>
    <lineage>
        <taxon>Eukaryota</taxon>
        <taxon>Fungi</taxon>
        <taxon>Dikarya</taxon>
        <taxon>Ascomycota</taxon>
        <taxon>Pezizomycotina</taxon>
        <taxon>Sordariomycetes</taxon>
        <taxon>Hypocreomycetidae</taxon>
        <taxon>Hypocreales</taxon>
        <taxon>Nectriaceae</taxon>
        <taxon>Fusarium</taxon>
    </lineage>
</organism>
<evidence type="ECO:0000313" key="3">
    <source>
        <dbReference type="Proteomes" id="UP001152049"/>
    </source>
</evidence>
<dbReference type="Proteomes" id="UP001152049">
    <property type="component" value="Unassembled WGS sequence"/>
</dbReference>
<feature type="compositionally biased region" description="Basic and acidic residues" evidence="1">
    <location>
        <begin position="147"/>
        <end position="172"/>
    </location>
</feature>
<proteinExistence type="predicted"/>
<feature type="region of interest" description="Disordered" evidence="1">
    <location>
        <begin position="1"/>
        <end position="172"/>
    </location>
</feature>
<protein>
    <submittedName>
        <fullName evidence="2">Uncharacterized protein</fullName>
    </submittedName>
</protein>
<accession>A0A9W8S7K6</accession>
<dbReference type="PANTHER" id="PTHR38703:SF1">
    <property type="entry name" value="ALLERGEN"/>
    <property type="match status" value="1"/>
</dbReference>
<name>A0A9W8S7K6_9HYPO</name>
<dbReference type="EMBL" id="JAOQAZ010000005">
    <property type="protein sequence ID" value="KAJ4266441.1"/>
    <property type="molecule type" value="Genomic_DNA"/>
</dbReference>
<evidence type="ECO:0000256" key="1">
    <source>
        <dbReference type="SAM" id="MobiDB-lite"/>
    </source>
</evidence>
<feature type="compositionally biased region" description="Polar residues" evidence="1">
    <location>
        <begin position="22"/>
        <end position="46"/>
    </location>
</feature>
<keyword evidence="3" id="KW-1185">Reference proteome</keyword>
<gene>
    <name evidence="2" type="ORF">NW762_004425</name>
</gene>
<reference evidence="2" key="1">
    <citation type="submission" date="2022-09" db="EMBL/GenBank/DDBJ databases">
        <title>Fusarium specimens isolated from Avocado Roots.</title>
        <authorList>
            <person name="Stajich J."/>
            <person name="Roper C."/>
            <person name="Heimlech-Rivalta G."/>
        </authorList>
    </citation>
    <scope>NUCLEOTIDE SEQUENCE</scope>
    <source>
        <strain evidence="2">CF00136</strain>
    </source>
</reference>
<sequence length="373" mass="41902">MASRLKNAIKKRASRLFHPDEVQTTSEGSGSLPSSNRNSLNASAKGSQPRHRKSLSLVSKSSKTAPSHGSEIPQVQPPPVGDENSRNFLAHPAIEPLATDLSPRTPRLERPHPGLQSEHNILAGVEQDLDDNEDLGTSSRRASQRYPVEHEHPQHTTSEAKRLSRSADPDDLEHRLSRLAVSQDEPEFPPEIDLDPLTPFDVVEEVSPTQAKLSRLAIGQEGPQHPTTHIEPFSQESDVNLEANRNPEADLSQDTSVSQEVKAIHSRDAEFKRINDEVRAGTDGETSFHLQNSLDFDRTVHNQEPVVHEHVRPHVHTIYEPKRTRSIHYHEHRTLIQPIKDPNPTILPEQHWLQDDKTGEIYRIPDELGKSLM</sequence>
<dbReference type="OrthoDB" id="5106716at2759"/>